<evidence type="ECO:0000313" key="2">
    <source>
        <dbReference type="Proteomes" id="UP001623592"/>
    </source>
</evidence>
<organism evidence="1 2">
    <name type="scientific">Clostridium neuense</name>
    <dbReference type="NCBI Taxonomy" id="1728934"/>
    <lineage>
        <taxon>Bacteria</taxon>
        <taxon>Bacillati</taxon>
        <taxon>Bacillota</taxon>
        <taxon>Clostridia</taxon>
        <taxon>Eubacteriales</taxon>
        <taxon>Clostridiaceae</taxon>
        <taxon>Clostridium</taxon>
    </lineage>
</organism>
<keyword evidence="2" id="KW-1185">Reference proteome</keyword>
<dbReference type="EMBL" id="JBJIAA010000013">
    <property type="protein sequence ID" value="MFL0251937.1"/>
    <property type="molecule type" value="Genomic_DNA"/>
</dbReference>
<reference evidence="1 2" key="1">
    <citation type="submission" date="2024-11" db="EMBL/GenBank/DDBJ databases">
        <authorList>
            <person name="Heng Y.C."/>
            <person name="Lim A.C.H."/>
            <person name="Lee J.K.Y."/>
            <person name="Kittelmann S."/>
        </authorList>
    </citation>
    <scope>NUCLEOTIDE SEQUENCE [LARGE SCALE GENOMIC DNA]</scope>
    <source>
        <strain evidence="1 2">WILCCON 0114</strain>
    </source>
</reference>
<name>A0ABW8THH5_9CLOT</name>
<accession>A0ABW8THH5</accession>
<dbReference type="Proteomes" id="UP001623592">
    <property type="component" value="Unassembled WGS sequence"/>
</dbReference>
<gene>
    <name evidence="1" type="ORF">ACJDT4_16075</name>
</gene>
<protein>
    <submittedName>
        <fullName evidence="1">Uncharacterized protein</fullName>
    </submittedName>
</protein>
<dbReference type="RefSeq" id="WP_406788587.1">
    <property type="nucleotide sequence ID" value="NZ_JBJIAA010000013.1"/>
</dbReference>
<comment type="caution">
    <text evidence="1">The sequence shown here is derived from an EMBL/GenBank/DDBJ whole genome shotgun (WGS) entry which is preliminary data.</text>
</comment>
<evidence type="ECO:0000313" key="1">
    <source>
        <dbReference type="EMBL" id="MFL0251937.1"/>
    </source>
</evidence>
<sequence length="43" mass="4854">MENLDIKISSILNTFYKTTGINAAFSDTKLNLITFNTEKKNSL</sequence>
<proteinExistence type="predicted"/>